<name>A0ABY4QNW9_9MYCO</name>
<evidence type="ECO:0000313" key="3">
    <source>
        <dbReference type="EMBL" id="UQX11656.1"/>
    </source>
</evidence>
<dbReference type="InterPro" id="IPR036388">
    <property type="entry name" value="WH-like_DNA-bd_sf"/>
</dbReference>
<evidence type="ECO:0000256" key="1">
    <source>
        <dbReference type="ARBA" id="ARBA00023015"/>
    </source>
</evidence>
<reference evidence="3" key="1">
    <citation type="submission" date="2022-05" db="EMBL/GenBank/DDBJ databases">
        <title>A methanotrophic Mycobacterium dominates a cave microbial ecosystem.</title>
        <authorList>
            <person name="Van Spanning R.J.M."/>
            <person name="Guan Q."/>
            <person name="Melkonian C."/>
            <person name="Gallant J."/>
            <person name="Polerecky L."/>
            <person name="Flot J.-F."/>
            <person name="Brandt B.W."/>
            <person name="Braster M."/>
            <person name="Iturbe Espinoza P."/>
            <person name="Aerts J."/>
            <person name="Meima-Franke M."/>
            <person name="Piersma S.R."/>
            <person name="Bunduc C."/>
            <person name="Ummels R."/>
            <person name="Pain A."/>
            <person name="Fleming E.J."/>
            <person name="van der Wel N."/>
            <person name="Gherman V.D."/>
            <person name="Sarbu S.M."/>
            <person name="Bodelier P.L.E."/>
            <person name="Bitter W."/>
        </authorList>
    </citation>
    <scope>NUCLEOTIDE SEQUENCE</scope>
    <source>
        <strain evidence="3">Sulfur Cave</strain>
    </source>
</reference>
<evidence type="ECO:0000256" key="2">
    <source>
        <dbReference type="ARBA" id="ARBA00023163"/>
    </source>
</evidence>
<organism evidence="3 4">
    <name type="scientific">Candidatus Mycobacterium methanotrophicum</name>
    <dbReference type="NCBI Taxonomy" id="2943498"/>
    <lineage>
        <taxon>Bacteria</taxon>
        <taxon>Bacillati</taxon>
        <taxon>Actinomycetota</taxon>
        <taxon>Actinomycetes</taxon>
        <taxon>Mycobacteriales</taxon>
        <taxon>Mycobacteriaceae</taxon>
        <taxon>Mycobacterium</taxon>
    </lineage>
</organism>
<dbReference type="RefSeq" id="WP_249763112.1">
    <property type="nucleotide sequence ID" value="NZ_CAJUXY010000063.1"/>
</dbReference>
<dbReference type="Gene3D" id="1.10.10.10">
    <property type="entry name" value="Winged helix-like DNA-binding domain superfamily/Winged helix DNA-binding domain"/>
    <property type="match status" value="1"/>
</dbReference>
<sequence length="468" mass="50656">MTAVNPGQDAARRVTGDKLRGRAFADDLSDSSAPLSPIRVFRNSPRGILNKNLYKAAVITRLAMEQGLLKARKDLESVWERFFRNVGSGPVPDVARSVRPEVAESWSLARVDPGIRSAPTRPDVDVSTRWCDSRLRQPVADIADELQRITDDGEFVVAVTDESATILWTSGCRAMRRRAERMNFEPGGDWAEHAIGTNALGMALRTDRPSTVFSAEHTVEGLHDWVCYSAPIHDPCGRQLGAVDLSSTWDRATGLGLAAARLLASAIEARLRDTCNGAQDAAARVRLSCLGRAELLVEGSPVHATLRQFEILALLALRPAGLSPGELAAEIYGDRRVAPATLKSEVSHVRRVLGGQLGRRRYALLEPVRCDAVNVFEALSRGDVVGAAERYGGPLLPESEAPGILEARDQLDVAVRDAVLGSDSSAAALALSAAKRYDCELHEHALRLLAPSDSRRHLVIGRLRAAEG</sequence>
<gene>
    <name evidence="3" type="ORF">M5I08_04100</name>
</gene>
<dbReference type="InterPro" id="IPR029016">
    <property type="entry name" value="GAF-like_dom_sf"/>
</dbReference>
<accession>A0ABY4QNW9</accession>
<dbReference type="EMBL" id="CP097320">
    <property type="protein sequence ID" value="UQX11656.1"/>
    <property type="molecule type" value="Genomic_DNA"/>
</dbReference>
<keyword evidence="1" id="KW-0805">Transcription regulation</keyword>
<dbReference type="Gene3D" id="3.30.450.40">
    <property type="match status" value="1"/>
</dbReference>
<keyword evidence="2" id="KW-0804">Transcription</keyword>
<protein>
    <submittedName>
        <fullName evidence="3">Transcriptional regulator</fullName>
    </submittedName>
</protein>
<evidence type="ECO:0000313" key="4">
    <source>
        <dbReference type="Proteomes" id="UP001056610"/>
    </source>
</evidence>
<proteinExistence type="predicted"/>
<dbReference type="Proteomes" id="UP001056610">
    <property type="component" value="Chromosome"/>
</dbReference>
<keyword evidence="4" id="KW-1185">Reference proteome</keyword>